<dbReference type="Proteomes" id="UP001372338">
    <property type="component" value="Unassembled WGS sequence"/>
</dbReference>
<gene>
    <name evidence="2" type="ORF">RIF29_19145</name>
</gene>
<evidence type="ECO:0000313" key="2">
    <source>
        <dbReference type="EMBL" id="KAK7266501.1"/>
    </source>
</evidence>
<dbReference type="Gene3D" id="3.30.420.10">
    <property type="entry name" value="Ribonuclease H-like superfamily/Ribonuclease H"/>
    <property type="match status" value="1"/>
</dbReference>
<evidence type="ECO:0000259" key="1">
    <source>
        <dbReference type="PROSITE" id="PS50994"/>
    </source>
</evidence>
<dbReference type="SUPFAM" id="SSF53098">
    <property type="entry name" value="Ribonuclease H-like"/>
    <property type="match status" value="1"/>
</dbReference>
<protein>
    <recommendedName>
        <fullName evidence="1">Integrase catalytic domain-containing protein</fullName>
    </recommendedName>
</protein>
<reference evidence="2 3" key="1">
    <citation type="submission" date="2024-01" db="EMBL/GenBank/DDBJ databases">
        <title>The genomes of 5 underutilized Papilionoideae crops provide insights into root nodulation and disease resistanc.</title>
        <authorList>
            <person name="Yuan L."/>
        </authorList>
    </citation>
    <scope>NUCLEOTIDE SEQUENCE [LARGE SCALE GENOMIC DNA]</scope>
    <source>
        <strain evidence="2">ZHUSHIDOU_FW_LH</strain>
        <tissue evidence="2">Leaf</tissue>
    </source>
</reference>
<dbReference type="Pfam" id="PF24626">
    <property type="entry name" value="SH3_Tf2-1"/>
    <property type="match status" value="1"/>
</dbReference>
<keyword evidence="3" id="KW-1185">Reference proteome</keyword>
<sequence>MVARNNRVLERISNVLENLSRVNANQANALKNLVQASADQANQHQQHVEAHWIAEFKKMDPSRFEGGFDPSGAQRWLQIKRDVATYVAMCLTCQKAKIKHKKLGGVLHPLEVPVWKWDNIAMDFVSDLPRTITGYDAVWVIVDRLTKSAHFIPINMRYSMEKLAQLYIKEVIRLHGVPSNIISDRDPRFLSRFRQSLQQALGTELKLSSAYHPQTDGQTERTIQSWQDLLRTCTLEQQRSWEQLLPLVEFTYNNSYHSSIGMAPYEALYGRRCWTPLCWFQVRESQLIGLDVVQETTKRVKMIQEKTKTAQDRVMKPKKLTPRFIGPYQILQRVGSMAYSSGRGKGTILQIPSGFSYLPRFFTFFSHFELNLTPSSASPLLLQLQTSSRATSNHTSSINHQTSNTTSTTLRTSLLLLLHSLRTSLTFLQLRTLLQLIQLTTSTTDGLSLTRGVPPSPYVSIFERF</sequence>
<evidence type="ECO:0000313" key="3">
    <source>
        <dbReference type="Proteomes" id="UP001372338"/>
    </source>
</evidence>
<dbReference type="InterPro" id="IPR012337">
    <property type="entry name" value="RNaseH-like_sf"/>
</dbReference>
<feature type="domain" description="Integrase catalytic" evidence="1">
    <location>
        <begin position="109"/>
        <end position="272"/>
    </location>
</feature>
<proteinExistence type="predicted"/>
<dbReference type="GO" id="GO:0015074">
    <property type="term" value="P:DNA integration"/>
    <property type="evidence" value="ECO:0007669"/>
    <property type="project" value="InterPro"/>
</dbReference>
<dbReference type="AlphaFoldDB" id="A0AAN9IB59"/>
<dbReference type="PANTHER" id="PTHR45835">
    <property type="entry name" value="YALI0A06105P"/>
    <property type="match status" value="1"/>
</dbReference>
<comment type="caution">
    <text evidence="2">The sequence shown here is derived from an EMBL/GenBank/DDBJ whole genome shotgun (WGS) entry which is preliminary data.</text>
</comment>
<dbReference type="EMBL" id="JAYWIO010000004">
    <property type="protein sequence ID" value="KAK7266501.1"/>
    <property type="molecule type" value="Genomic_DNA"/>
</dbReference>
<organism evidence="2 3">
    <name type="scientific">Crotalaria pallida</name>
    <name type="common">Smooth rattlebox</name>
    <name type="synonym">Crotalaria striata</name>
    <dbReference type="NCBI Taxonomy" id="3830"/>
    <lineage>
        <taxon>Eukaryota</taxon>
        <taxon>Viridiplantae</taxon>
        <taxon>Streptophyta</taxon>
        <taxon>Embryophyta</taxon>
        <taxon>Tracheophyta</taxon>
        <taxon>Spermatophyta</taxon>
        <taxon>Magnoliopsida</taxon>
        <taxon>eudicotyledons</taxon>
        <taxon>Gunneridae</taxon>
        <taxon>Pentapetalae</taxon>
        <taxon>rosids</taxon>
        <taxon>fabids</taxon>
        <taxon>Fabales</taxon>
        <taxon>Fabaceae</taxon>
        <taxon>Papilionoideae</taxon>
        <taxon>50 kb inversion clade</taxon>
        <taxon>genistoids sensu lato</taxon>
        <taxon>core genistoids</taxon>
        <taxon>Crotalarieae</taxon>
        <taxon>Crotalaria</taxon>
    </lineage>
</organism>
<dbReference type="InterPro" id="IPR036397">
    <property type="entry name" value="RNaseH_sf"/>
</dbReference>
<dbReference type="InterPro" id="IPR001584">
    <property type="entry name" value="Integrase_cat-core"/>
</dbReference>
<dbReference type="InterPro" id="IPR056924">
    <property type="entry name" value="SH3_Tf2-1"/>
</dbReference>
<dbReference type="PANTHER" id="PTHR45835:SF99">
    <property type="entry name" value="CHROMO DOMAIN-CONTAINING PROTEIN-RELATED"/>
    <property type="match status" value="1"/>
</dbReference>
<dbReference type="GO" id="GO:0003676">
    <property type="term" value="F:nucleic acid binding"/>
    <property type="evidence" value="ECO:0007669"/>
    <property type="project" value="InterPro"/>
</dbReference>
<accession>A0AAN9IB59</accession>
<name>A0AAN9IB59_CROPI</name>
<dbReference type="PROSITE" id="PS50994">
    <property type="entry name" value="INTEGRASE"/>
    <property type="match status" value="1"/>
</dbReference>